<dbReference type="Proteomes" id="UP000294593">
    <property type="component" value="Unassembled WGS sequence"/>
</dbReference>
<evidence type="ECO:0000313" key="1">
    <source>
        <dbReference type="EMBL" id="TDP84814.1"/>
    </source>
</evidence>
<organism evidence="1 2">
    <name type="scientific">Aquabacterium commune</name>
    <dbReference type="NCBI Taxonomy" id="70586"/>
    <lineage>
        <taxon>Bacteria</taxon>
        <taxon>Pseudomonadati</taxon>
        <taxon>Pseudomonadota</taxon>
        <taxon>Betaproteobacteria</taxon>
        <taxon>Burkholderiales</taxon>
        <taxon>Aquabacterium</taxon>
    </lineage>
</organism>
<sequence>MKRFVIVTPRPGRTTVSLVAYQYNEETKRTKTVYAGSFPLSLDPALLKEATLLAPGQSRHGLRLSERSPISLNQDEIAVIRRWLEVHGSVAALARLQEEETAKKASERANLRAVLTSEVKAELLASIRVRDVLGIRLKALREKLVRAWQIVLRKGARDSQQAKSREG</sequence>
<comment type="caution">
    <text evidence="1">The sequence shown here is derived from an EMBL/GenBank/DDBJ whole genome shotgun (WGS) entry which is preliminary data.</text>
</comment>
<dbReference type="RefSeq" id="WP_166643507.1">
    <property type="nucleotide sequence ID" value="NZ_SNXW01000003.1"/>
</dbReference>
<evidence type="ECO:0000313" key="2">
    <source>
        <dbReference type="Proteomes" id="UP000294593"/>
    </source>
</evidence>
<reference evidence="1 2" key="1">
    <citation type="submission" date="2019-03" db="EMBL/GenBank/DDBJ databases">
        <title>Genomic Encyclopedia of Type Strains, Phase IV (KMG-IV): sequencing the most valuable type-strain genomes for metagenomic binning, comparative biology and taxonomic classification.</title>
        <authorList>
            <person name="Goeker M."/>
        </authorList>
    </citation>
    <scope>NUCLEOTIDE SEQUENCE [LARGE SCALE GENOMIC DNA]</scope>
    <source>
        <strain evidence="1 2">DSM 11901</strain>
    </source>
</reference>
<protein>
    <submittedName>
        <fullName evidence="1">Uncharacterized protein</fullName>
    </submittedName>
</protein>
<name>A0A4R6RF64_9BURK</name>
<keyword evidence="2" id="KW-1185">Reference proteome</keyword>
<gene>
    <name evidence="1" type="ORF">EV672_103388</name>
</gene>
<dbReference type="EMBL" id="SNXW01000003">
    <property type="protein sequence ID" value="TDP84814.1"/>
    <property type="molecule type" value="Genomic_DNA"/>
</dbReference>
<proteinExistence type="predicted"/>
<accession>A0A4R6RF64</accession>
<dbReference type="AlphaFoldDB" id="A0A4R6RF64"/>